<dbReference type="RefSeq" id="WP_247380529.1">
    <property type="nucleotide sequence ID" value="NZ_JALLGV010000008.1"/>
</dbReference>
<dbReference type="InterPro" id="IPR006311">
    <property type="entry name" value="TAT_signal"/>
</dbReference>
<dbReference type="GO" id="GO:0016020">
    <property type="term" value="C:membrane"/>
    <property type="evidence" value="ECO:0007669"/>
    <property type="project" value="UniProtKB-SubCell"/>
</dbReference>
<keyword evidence="5" id="KW-0378">Hydrolase</keyword>
<dbReference type="InterPro" id="IPR007941">
    <property type="entry name" value="DUF726"/>
</dbReference>
<dbReference type="EMBL" id="JBHUDJ010000006">
    <property type="protein sequence ID" value="MFD1587860.1"/>
    <property type="molecule type" value="Genomic_DNA"/>
</dbReference>
<evidence type="ECO:0000256" key="4">
    <source>
        <dbReference type="ARBA" id="ARBA00023136"/>
    </source>
</evidence>
<evidence type="ECO:0000256" key="1">
    <source>
        <dbReference type="ARBA" id="ARBA00004141"/>
    </source>
</evidence>
<evidence type="ECO:0000313" key="6">
    <source>
        <dbReference type="Proteomes" id="UP001597119"/>
    </source>
</evidence>
<keyword evidence="6" id="KW-1185">Reference proteome</keyword>
<comment type="subcellular location">
    <subcellularLocation>
        <location evidence="1">Membrane</location>
        <topology evidence="1">Multi-pass membrane protein</topology>
    </subcellularLocation>
</comment>
<dbReference type="InterPro" id="IPR029058">
    <property type="entry name" value="AB_hydrolase_fold"/>
</dbReference>
<dbReference type="AlphaFoldDB" id="A0ABD6CE59"/>
<sequence>MTDSQEDSGGENEDSTVSRRDVLRRAAIGAAALTGVAAVVGGTEAKSCLSLAGTDAPDDFPMIEHGSTSGDFPAAPDELTIFVHGWFERLGGDATGQSYLAKQALRDAEYTGAVAGFEYDGNDPWWWAAKDDAEADGRTFADWLTTYQSQHPATDVHVICHSLGGRASLACLDELQRDDARVTSLSLLGAAVDAGSVTEGAGETGDWYDAVADGADDVYNYHSANDGILEYVYSVGEFGDEALGEEGADGTPPDNFTDVDVTDQIDDHCEYFQPDVGCLGDVGSRL</sequence>
<keyword evidence="3" id="KW-1133">Transmembrane helix</keyword>
<gene>
    <name evidence="5" type="ORF">ACFR9U_12790</name>
</gene>
<reference evidence="5 6" key="1">
    <citation type="journal article" date="2019" name="Int. J. Syst. Evol. Microbiol.">
        <title>The Global Catalogue of Microorganisms (GCM) 10K type strain sequencing project: providing services to taxonomists for standard genome sequencing and annotation.</title>
        <authorList>
            <consortium name="The Broad Institute Genomics Platform"/>
            <consortium name="The Broad Institute Genome Sequencing Center for Infectious Disease"/>
            <person name="Wu L."/>
            <person name="Ma J."/>
        </authorList>
    </citation>
    <scope>NUCLEOTIDE SEQUENCE [LARGE SCALE GENOMIC DNA]</scope>
    <source>
        <strain evidence="5 6">CGMCC 1.12125</strain>
    </source>
</reference>
<comment type="caution">
    <text evidence="5">The sequence shown here is derived from an EMBL/GenBank/DDBJ whole genome shotgun (WGS) entry which is preliminary data.</text>
</comment>
<organism evidence="5 6">
    <name type="scientific">Halorientalis brevis</name>
    <dbReference type="NCBI Taxonomy" id="1126241"/>
    <lineage>
        <taxon>Archaea</taxon>
        <taxon>Methanobacteriati</taxon>
        <taxon>Methanobacteriota</taxon>
        <taxon>Stenosarchaea group</taxon>
        <taxon>Halobacteria</taxon>
        <taxon>Halobacteriales</taxon>
        <taxon>Haloarculaceae</taxon>
        <taxon>Halorientalis</taxon>
    </lineage>
</organism>
<dbReference type="GO" id="GO:0016787">
    <property type="term" value="F:hydrolase activity"/>
    <property type="evidence" value="ECO:0007669"/>
    <property type="project" value="UniProtKB-KW"/>
</dbReference>
<dbReference type="Proteomes" id="UP001597119">
    <property type="component" value="Unassembled WGS sequence"/>
</dbReference>
<evidence type="ECO:0000313" key="5">
    <source>
        <dbReference type="EMBL" id="MFD1587860.1"/>
    </source>
</evidence>
<dbReference type="SUPFAM" id="SSF53474">
    <property type="entry name" value="alpha/beta-Hydrolases"/>
    <property type="match status" value="1"/>
</dbReference>
<keyword evidence="4" id="KW-0472">Membrane</keyword>
<proteinExistence type="predicted"/>
<name>A0ABD6CE59_9EURY</name>
<keyword evidence="2" id="KW-0812">Transmembrane</keyword>
<dbReference type="PROSITE" id="PS51318">
    <property type="entry name" value="TAT"/>
    <property type="match status" value="1"/>
</dbReference>
<evidence type="ECO:0000256" key="3">
    <source>
        <dbReference type="ARBA" id="ARBA00022989"/>
    </source>
</evidence>
<dbReference type="Pfam" id="PF05277">
    <property type="entry name" value="DUF726"/>
    <property type="match status" value="1"/>
</dbReference>
<accession>A0ABD6CE59</accession>
<evidence type="ECO:0000256" key="2">
    <source>
        <dbReference type="ARBA" id="ARBA00022692"/>
    </source>
</evidence>
<protein>
    <submittedName>
        <fullName evidence="5">Lipase family alpha/beta hydrolase</fullName>
    </submittedName>
</protein>
<dbReference type="Gene3D" id="3.40.50.1820">
    <property type="entry name" value="alpha/beta hydrolase"/>
    <property type="match status" value="1"/>
</dbReference>